<dbReference type="OrthoDB" id="1418194at2759"/>
<proteinExistence type="predicted"/>
<evidence type="ECO:0000313" key="3">
    <source>
        <dbReference type="Proteomes" id="UP000242715"/>
    </source>
</evidence>
<evidence type="ECO:0000259" key="1">
    <source>
        <dbReference type="Pfam" id="PF13966"/>
    </source>
</evidence>
<reference evidence="3" key="1">
    <citation type="journal article" date="2017" name="Front. Plant Sci.">
        <title>Climate Clever Clovers: New Paradigm to Reduce the Environmental Footprint of Ruminants by Breeding Low Methanogenic Forages Utilizing Haplotype Variation.</title>
        <authorList>
            <person name="Kaur P."/>
            <person name="Appels R."/>
            <person name="Bayer P.E."/>
            <person name="Keeble-Gagnere G."/>
            <person name="Wang J."/>
            <person name="Hirakawa H."/>
            <person name="Shirasawa K."/>
            <person name="Vercoe P."/>
            <person name="Stefanova K."/>
            <person name="Durmic Z."/>
            <person name="Nichols P."/>
            <person name="Revell C."/>
            <person name="Isobe S.N."/>
            <person name="Edwards D."/>
            <person name="Erskine W."/>
        </authorList>
    </citation>
    <scope>NUCLEOTIDE SEQUENCE [LARGE SCALE GENOMIC DNA]</scope>
    <source>
        <strain evidence="3">cv. Daliak</strain>
    </source>
</reference>
<feature type="domain" description="Reverse transcriptase zinc-binding" evidence="1">
    <location>
        <begin position="317"/>
        <end position="405"/>
    </location>
</feature>
<dbReference type="PANTHER" id="PTHR36617:SF5">
    <property type="entry name" value="OS05G0421675 PROTEIN"/>
    <property type="match status" value="1"/>
</dbReference>
<gene>
    <name evidence="2" type="ORF">TSUD_296060</name>
</gene>
<name>A0A2Z6N031_TRISU</name>
<organism evidence="2 3">
    <name type="scientific">Trifolium subterraneum</name>
    <name type="common">Subterranean clover</name>
    <dbReference type="NCBI Taxonomy" id="3900"/>
    <lineage>
        <taxon>Eukaryota</taxon>
        <taxon>Viridiplantae</taxon>
        <taxon>Streptophyta</taxon>
        <taxon>Embryophyta</taxon>
        <taxon>Tracheophyta</taxon>
        <taxon>Spermatophyta</taxon>
        <taxon>Magnoliopsida</taxon>
        <taxon>eudicotyledons</taxon>
        <taxon>Gunneridae</taxon>
        <taxon>Pentapetalae</taxon>
        <taxon>rosids</taxon>
        <taxon>fabids</taxon>
        <taxon>Fabales</taxon>
        <taxon>Fabaceae</taxon>
        <taxon>Papilionoideae</taxon>
        <taxon>50 kb inversion clade</taxon>
        <taxon>NPAAA clade</taxon>
        <taxon>Hologalegina</taxon>
        <taxon>IRL clade</taxon>
        <taxon>Trifolieae</taxon>
        <taxon>Trifolium</taxon>
    </lineage>
</organism>
<dbReference type="Proteomes" id="UP000242715">
    <property type="component" value="Unassembled WGS sequence"/>
</dbReference>
<keyword evidence="3" id="KW-1185">Reference proteome</keyword>
<evidence type="ECO:0000313" key="2">
    <source>
        <dbReference type="EMBL" id="GAU22487.1"/>
    </source>
</evidence>
<dbReference type="AlphaFoldDB" id="A0A2Z6N031"/>
<dbReference type="Pfam" id="PF13966">
    <property type="entry name" value="zf-RVT"/>
    <property type="match status" value="1"/>
</dbReference>
<dbReference type="EMBL" id="DF973248">
    <property type="protein sequence ID" value="GAU22487.1"/>
    <property type="molecule type" value="Genomic_DNA"/>
</dbReference>
<dbReference type="InterPro" id="IPR026960">
    <property type="entry name" value="RVT-Znf"/>
</dbReference>
<protein>
    <recommendedName>
        <fullName evidence="1">Reverse transcriptase zinc-binding domain-containing protein</fullName>
    </recommendedName>
</protein>
<accession>A0A2Z6N031</accession>
<sequence length="438" mass="48550">MDGWGRFREQGGKAELPEDELVEWHEITSEIHSLSRLNASICWQQSRSSWLKEGDANSKYFHFVLASRRRVGSIYKILAKVLANRLRMVIGSVISESQTAFVKDRQILDGILIANEVVDEAHVVMGRTYFRTLWMKWIKECVSTTTTSVLVNGSPIDEFPLDIGLRQGYNIGVQNPLSVSHLQFADDTLLLGTKSWANVPSLRDVLVQFESMSRLQNLFWLVMAKIRDGVGGLGGGWFRESVVRQVGDGSETFFWSDPCLDVYFRMGDRGGGVGLEVSVVGVGGGDVGGVSGLTSYFTFAGSDFKCLAVAAYPVTGYSVRRAYQLLTSHDPVTLDAAGDLIWHKQVPLKVSVLAWRLLRDRLPMKANLVIRGIISPEAHFCVSGCGGIETAQHLLFTCGTFDSLWSVVRSWIDLSSVDPQNPSDHFLQFIHLAGGRRA</sequence>
<dbReference type="PANTHER" id="PTHR36617">
    <property type="entry name" value="PROTEIN, PUTATIVE-RELATED"/>
    <property type="match status" value="1"/>
</dbReference>